<organism evidence="3 4">
    <name type="scientific">Allorhizobium taibaishanense</name>
    <dbReference type="NCBI Taxonomy" id="887144"/>
    <lineage>
        <taxon>Bacteria</taxon>
        <taxon>Pseudomonadati</taxon>
        <taxon>Pseudomonadota</taxon>
        <taxon>Alphaproteobacteria</taxon>
        <taxon>Hyphomicrobiales</taxon>
        <taxon>Rhizobiaceae</taxon>
        <taxon>Rhizobium/Agrobacterium group</taxon>
        <taxon>Allorhizobium</taxon>
    </lineage>
</organism>
<evidence type="ECO:0000256" key="1">
    <source>
        <dbReference type="SAM" id="MobiDB-lite"/>
    </source>
</evidence>
<sequence length="93" mass="9710">MKSNSGKAAPMRPDGRPVGTPFPKGVSGNPAGRPVGAVSIKAELQKLLQTVIKGEFNALTEEIEGMPVCRKIALNLVLKAVADGDTLVALKIM</sequence>
<comment type="caution">
    <text evidence="3">The sequence shown here is derived from an EMBL/GenBank/DDBJ whole genome shotgun (WGS) entry which is preliminary data.</text>
</comment>
<dbReference type="Proteomes" id="UP000544107">
    <property type="component" value="Unassembled WGS sequence"/>
</dbReference>
<gene>
    <name evidence="3" type="ORF">GGQ71_001792</name>
</gene>
<dbReference type="EMBL" id="JACIED010000002">
    <property type="protein sequence ID" value="MBB4007529.1"/>
    <property type="molecule type" value="Genomic_DNA"/>
</dbReference>
<accession>A0A7W6HLM4</accession>
<evidence type="ECO:0000313" key="3">
    <source>
        <dbReference type="EMBL" id="MBB4007529.1"/>
    </source>
</evidence>
<feature type="region of interest" description="Disordered" evidence="1">
    <location>
        <begin position="1"/>
        <end position="30"/>
    </location>
</feature>
<reference evidence="3 4" key="1">
    <citation type="submission" date="2020-08" db="EMBL/GenBank/DDBJ databases">
        <title>Genomic Encyclopedia of Type Strains, Phase IV (KMG-IV): sequencing the most valuable type-strain genomes for metagenomic binning, comparative biology and taxonomic classification.</title>
        <authorList>
            <person name="Goeker M."/>
        </authorList>
    </citation>
    <scope>NUCLEOTIDE SEQUENCE [LARGE SCALE GENOMIC DNA]</scope>
    <source>
        <strain evidence="3 4">DSM 100021</strain>
    </source>
</reference>
<dbReference type="Pfam" id="PF18932">
    <property type="entry name" value="DUF5681"/>
    <property type="match status" value="1"/>
</dbReference>
<name>A0A7W6HLM4_9HYPH</name>
<dbReference type="AlphaFoldDB" id="A0A7W6HLM4"/>
<protein>
    <recommendedName>
        <fullName evidence="2">DUF5681 domain-containing protein</fullName>
    </recommendedName>
</protein>
<evidence type="ECO:0000259" key="2">
    <source>
        <dbReference type="Pfam" id="PF18932"/>
    </source>
</evidence>
<evidence type="ECO:0000313" key="4">
    <source>
        <dbReference type="Proteomes" id="UP000544107"/>
    </source>
</evidence>
<dbReference type="InterPro" id="IPR043736">
    <property type="entry name" value="DUF5681"/>
</dbReference>
<proteinExistence type="predicted"/>
<feature type="domain" description="DUF5681" evidence="2">
    <location>
        <begin position="20"/>
        <end position="66"/>
    </location>
</feature>
<dbReference type="RefSeq" id="WP_139310819.1">
    <property type="nucleotide sequence ID" value="NZ_JACIED010000002.1"/>
</dbReference>